<proteinExistence type="predicted"/>
<dbReference type="AlphaFoldDB" id="A0A1S3DEN1"/>
<evidence type="ECO:0000256" key="1">
    <source>
        <dbReference type="SAM" id="SignalP"/>
    </source>
</evidence>
<dbReference type="PaxDb" id="121845-A0A1S3DEN1"/>
<accession>A0A1S3DEN1</accession>
<keyword evidence="2" id="KW-1185">Reference proteome</keyword>
<dbReference type="GeneID" id="103516897"/>
<gene>
    <name evidence="3" type="primary">LOC103516897</name>
</gene>
<evidence type="ECO:0000313" key="2">
    <source>
        <dbReference type="Proteomes" id="UP000079169"/>
    </source>
</evidence>
<organism evidence="2 3">
    <name type="scientific">Diaphorina citri</name>
    <name type="common">Asian citrus psyllid</name>
    <dbReference type="NCBI Taxonomy" id="121845"/>
    <lineage>
        <taxon>Eukaryota</taxon>
        <taxon>Metazoa</taxon>
        <taxon>Ecdysozoa</taxon>
        <taxon>Arthropoda</taxon>
        <taxon>Hexapoda</taxon>
        <taxon>Insecta</taxon>
        <taxon>Pterygota</taxon>
        <taxon>Neoptera</taxon>
        <taxon>Paraneoptera</taxon>
        <taxon>Hemiptera</taxon>
        <taxon>Sternorrhyncha</taxon>
        <taxon>Psylloidea</taxon>
        <taxon>Psyllidae</taxon>
        <taxon>Diaphorininae</taxon>
        <taxon>Diaphorina</taxon>
    </lineage>
</organism>
<name>A0A1S3DEN1_DIACI</name>
<evidence type="ECO:0000313" key="3">
    <source>
        <dbReference type="RefSeq" id="XP_008480108.1"/>
    </source>
</evidence>
<dbReference type="KEGG" id="dci:103516897"/>
<feature type="chain" id="PRO_5010178738" evidence="1">
    <location>
        <begin position="20"/>
        <end position="109"/>
    </location>
</feature>
<dbReference type="Proteomes" id="UP000079169">
    <property type="component" value="Unplaced"/>
</dbReference>
<keyword evidence="1" id="KW-0732">Signal</keyword>
<dbReference type="RefSeq" id="XP_008480108.1">
    <property type="nucleotide sequence ID" value="XM_008481886.2"/>
</dbReference>
<sequence length="109" mass="12524">MNWWLTVPLVVALVQSGLSCIILLQNLTEQEGYENIDDDYNLEVPETSAQVNVEENGVLDQVRDKRKTEENKKGSALRTRKQIFKTSKQTQFTKELTLTNENDSHSQQI</sequence>
<reference evidence="3" key="1">
    <citation type="submission" date="2025-08" db="UniProtKB">
        <authorList>
            <consortium name="RefSeq"/>
        </authorList>
    </citation>
    <scope>IDENTIFICATION</scope>
</reference>
<feature type="signal peptide" evidence="1">
    <location>
        <begin position="1"/>
        <end position="19"/>
    </location>
</feature>
<protein>
    <submittedName>
        <fullName evidence="3">Uncharacterized protein LOC103516897</fullName>
    </submittedName>
</protein>